<sequence>MSSWANVEGGPRARALSTSFHVNSRTKSGPWLAIGKGGEHGFTFDSPPG</sequence>
<name>A0A1R3J0D8_9ROSI</name>
<dbReference type="AlphaFoldDB" id="A0A1R3J0D8"/>
<evidence type="ECO:0000313" key="2">
    <source>
        <dbReference type="EMBL" id="OMO88309.1"/>
    </source>
</evidence>
<proteinExistence type="predicted"/>
<comment type="caution">
    <text evidence="2">The sequence shown here is derived from an EMBL/GenBank/DDBJ whole genome shotgun (WGS) entry which is preliminary data.</text>
</comment>
<feature type="region of interest" description="Disordered" evidence="1">
    <location>
        <begin position="25"/>
        <end position="49"/>
    </location>
</feature>
<dbReference type="EMBL" id="AWUE01017106">
    <property type="protein sequence ID" value="OMO88309.1"/>
    <property type="molecule type" value="Genomic_DNA"/>
</dbReference>
<organism evidence="2 3">
    <name type="scientific">Corchorus olitorius</name>
    <dbReference type="NCBI Taxonomy" id="93759"/>
    <lineage>
        <taxon>Eukaryota</taxon>
        <taxon>Viridiplantae</taxon>
        <taxon>Streptophyta</taxon>
        <taxon>Embryophyta</taxon>
        <taxon>Tracheophyta</taxon>
        <taxon>Spermatophyta</taxon>
        <taxon>Magnoliopsida</taxon>
        <taxon>eudicotyledons</taxon>
        <taxon>Gunneridae</taxon>
        <taxon>Pentapetalae</taxon>
        <taxon>rosids</taxon>
        <taxon>malvids</taxon>
        <taxon>Malvales</taxon>
        <taxon>Malvaceae</taxon>
        <taxon>Grewioideae</taxon>
        <taxon>Apeibeae</taxon>
        <taxon>Corchorus</taxon>
    </lineage>
</organism>
<reference evidence="3" key="1">
    <citation type="submission" date="2013-09" db="EMBL/GenBank/DDBJ databases">
        <title>Corchorus olitorius genome sequencing.</title>
        <authorList>
            <person name="Alam M."/>
            <person name="Haque M.S."/>
            <person name="Islam M.S."/>
            <person name="Emdad E.M."/>
            <person name="Islam M.M."/>
            <person name="Ahmed B."/>
            <person name="Halim A."/>
            <person name="Hossen Q.M.M."/>
            <person name="Hossain M.Z."/>
            <person name="Ahmed R."/>
            <person name="Khan M.M."/>
            <person name="Islam R."/>
            <person name="Rashid M.M."/>
            <person name="Khan S.A."/>
            <person name="Rahman M.S."/>
            <person name="Alam M."/>
            <person name="Yahiya A.S."/>
            <person name="Khan M.S."/>
            <person name="Azam M.S."/>
            <person name="Haque T."/>
            <person name="Lashkar M.Z.H."/>
            <person name="Akhand A.I."/>
            <person name="Morshed G."/>
            <person name="Roy S."/>
            <person name="Uddin K.S."/>
            <person name="Rabeya T."/>
            <person name="Hossain A.S."/>
            <person name="Chowdhury A."/>
            <person name="Snigdha A.R."/>
            <person name="Mortoza M.S."/>
            <person name="Matin S.A."/>
            <person name="Hoque S.M.E."/>
            <person name="Islam M.K."/>
            <person name="Roy D.K."/>
            <person name="Haider R."/>
            <person name="Moosa M.M."/>
            <person name="Elias S.M."/>
            <person name="Hasan A.M."/>
            <person name="Jahan S."/>
            <person name="Shafiuddin M."/>
            <person name="Mahmood N."/>
            <person name="Shommy N.S."/>
        </authorList>
    </citation>
    <scope>NUCLEOTIDE SEQUENCE [LARGE SCALE GENOMIC DNA]</scope>
    <source>
        <strain evidence="3">cv. O-4</strain>
    </source>
</reference>
<gene>
    <name evidence="2" type="ORF">COLO4_20313</name>
</gene>
<keyword evidence="3" id="KW-1185">Reference proteome</keyword>
<dbReference type="Proteomes" id="UP000187203">
    <property type="component" value="Unassembled WGS sequence"/>
</dbReference>
<evidence type="ECO:0000256" key="1">
    <source>
        <dbReference type="SAM" id="MobiDB-lite"/>
    </source>
</evidence>
<dbReference type="OrthoDB" id="10314850at2759"/>
<evidence type="ECO:0000313" key="3">
    <source>
        <dbReference type="Proteomes" id="UP000187203"/>
    </source>
</evidence>
<protein>
    <submittedName>
        <fullName evidence="2">Uncharacterized protein</fullName>
    </submittedName>
</protein>
<accession>A0A1R3J0D8</accession>